<organism evidence="1 2">
    <name type="scientific">Russula earlei</name>
    <dbReference type="NCBI Taxonomy" id="71964"/>
    <lineage>
        <taxon>Eukaryota</taxon>
        <taxon>Fungi</taxon>
        <taxon>Dikarya</taxon>
        <taxon>Basidiomycota</taxon>
        <taxon>Agaricomycotina</taxon>
        <taxon>Agaricomycetes</taxon>
        <taxon>Russulales</taxon>
        <taxon>Russulaceae</taxon>
        <taxon>Russula</taxon>
    </lineage>
</organism>
<sequence>MLSNRPRLQQAEDDSHQGVALYRDPPHTERDSFRMPMTYSNPLADFNNWDTMFMERLVGGITLHNPDVPPEVVLALGNGFDFWAIHAAQTWPKCRIMAHSLLGMYKEGMNALIRSMRLADRVAYVRGDPSRDLSLDYPSNTFDMVRLSYCSLNLAETEWYVFLQEINRVLKPGGVLEVIDEDLHFPGHKSPEPEPQSAISPAQQLYPPSDSVPPLSAGPDSRFLRAPDIYSADVRTIPSPTPTDTLYSDGWNLDDASFSLKYSIDPVDHSRLTRAWHEMLSSRWISASITRVLPFYLSAIFQTFRALPSLKILIRPSTLCPLSSASSEQMFDPEPFRRLGHATVKDDVESSATWMSASEAPPHFIPSQSSMHLARMVAIVTSCKEAIWDAYNQLYSKDRRLPLLNNQPGRSSLHTIREEFESHWLNWECHMRSRIDMASNTKQRLQWVVRMSPRPDPDSDYGRWLKGVKRVQSEKYLAGLASPGPVKPEVIRCVRGFVAWKFSGSVTETRR</sequence>
<evidence type="ECO:0000313" key="2">
    <source>
        <dbReference type="Proteomes" id="UP001207468"/>
    </source>
</evidence>
<evidence type="ECO:0000313" key="1">
    <source>
        <dbReference type="EMBL" id="KAI9512068.1"/>
    </source>
</evidence>
<comment type="caution">
    <text evidence="1">The sequence shown here is derived from an EMBL/GenBank/DDBJ whole genome shotgun (WGS) entry which is preliminary data.</text>
</comment>
<proteinExistence type="predicted"/>
<protein>
    <submittedName>
        <fullName evidence="1">Uncharacterized protein</fullName>
    </submittedName>
</protein>
<name>A0ACC0UK90_9AGAM</name>
<gene>
    <name evidence="1" type="ORF">F5148DRAFT_1165976</name>
</gene>
<keyword evidence="2" id="KW-1185">Reference proteome</keyword>
<dbReference type="Proteomes" id="UP001207468">
    <property type="component" value="Unassembled WGS sequence"/>
</dbReference>
<accession>A0ACC0UK90</accession>
<reference evidence="1" key="1">
    <citation type="submission" date="2021-03" db="EMBL/GenBank/DDBJ databases">
        <title>Evolutionary priming and transition to the ectomycorrhizal habit in an iconic lineage of mushroom-forming fungi: is preadaptation a requirement?</title>
        <authorList>
            <consortium name="DOE Joint Genome Institute"/>
            <person name="Looney B.P."/>
            <person name="Miyauchi S."/>
            <person name="Morin E."/>
            <person name="Drula E."/>
            <person name="Courty P.E."/>
            <person name="Chicoki N."/>
            <person name="Fauchery L."/>
            <person name="Kohler A."/>
            <person name="Kuo A."/>
            <person name="LaButti K."/>
            <person name="Pangilinan J."/>
            <person name="Lipzen A."/>
            <person name="Riley R."/>
            <person name="Andreopoulos W."/>
            <person name="He G."/>
            <person name="Johnson J."/>
            <person name="Barry K.W."/>
            <person name="Grigoriev I.V."/>
            <person name="Nagy L."/>
            <person name="Hibbett D."/>
            <person name="Henrissat B."/>
            <person name="Matheny P.B."/>
            <person name="Labbe J."/>
            <person name="Martin A.F."/>
        </authorList>
    </citation>
    <scope>NUCLEOTIDE SEQUENCE</scope>
    <source>
        <strain evidence="1">BPL698</strain>
    </source>
</reference>
<dbReference type="EMBL" id="JAGFNK010000013">
    <property type="protein sequence ID" value="KAI9512068.1"/>
    <property type="molecule type" value="Genomic_DNA"/>
</dbReference>